<proteinExistence type="predicted"/>
<dbReference type="EMBL" id="JAPDMQ010000585">
    <property type="protein sequence ID" value="KAK0522461.1"/>
    <property type="molecule type" value="Genomic_DNA"/>
</dbReference>
<dbReference type="Gene3D" id="3.40.50.1000">
    <property type="entry name" value="HAD superfamily/HAD-like"/>
    <property type="match status" value="1"/>
</dbReference>
<dbReference type="InterPro" id="IPR023214">
    <property type="entry name" value="HAD_sf"/>
</dbReference>
<gene>
    <name evidence="2" type="ORF">OC842_006462</name>
</gene>
<protein>
    <submittedName>
        <fullName evidence="2">Uncharacterized protein</fullName>
    </submittedName>
</protein>
<reference evidence="2" key="1">
    <citation type="journal article" date="2023" name="PhytoFront">
        <title>Draft Genome Resources of Seven Strains of Tilletia horrida, Causal Agent of Kernel Smut of Rice.</title>
        <authorList>
            <person name="Khanal S."/>
            <person name="Antony Babu S."/>
            <person name="Zhou X.G."/>
        </authorList>
    </citation>
    <scope>NUCLEOTIDE SEQUENCE</scope>
    <source>
        <strain evidence="2">TX3</strain>
    </source>
</reference>
<evidence type="ECO:0000256" key="1">
    <source>
        <dbReference type="SAM" id="MobiDB-lite"/>
    </source>
</evidence>
<organism evidence="2 3">
    <name type="scientific">Tilletia horrida</name>
    <dbReference type="NCBI Taxonomy" id="155126"/>
    <lineage>
        <taxon>Eukaryota</taxon>
        <taxon>Fungi</taxon>
        <taxon>Dikarya</taxon>
        <taxon>Basidiomycota</taxon>
        <taxon>Ustilaginomycotina</taxon>
        <taxon>Exobasidiomycetes</taxon>
        <taxon>Tilletiales</taxon>
        <taxon>Tilletiaceae</taxon>
        <taxon>Tilletia</taxon>
    </lineage>
</organism>
<evidence type="ECO:0000313" key="3">
    <source>
        <dbReference type="Proteomes" id="UP001176521"/>
    </source>
</evidence>
<feature type="compositionally biased region" description="Gly residues" evidence="1">
    <location>
        <begin position="234"/>
        <end position="248"/>
    </location>
</feature>
<evidence type="ECO:0000313" key="2">
    <source>
        <dbReference type="EMBL" id="KAK0522461.1"/>
    </source>
</evidence>
<dbReference type="Proteomes" id="UP001176521">
    <property type="component" value="Unassembled WGS sequence"/>
</dbReference>
<sequence length="397" mass="42650">MQMQWQWQWHHAHIRDWDETITAHDTLALIPPAPSAPPAHATATFADLGRAYMADLDAFEARWSAHSSSSSGSREGVRQRYGLPQDFPLLSEALEAELARLDALDEVERASVERTEGSGIFVGWDPREAERRGAQTGEGGGGGVEMRAGWGQVVRWLCARGQEEAEREVEMHIISVSWSSTFIRASLAHHPSSLLPPRSPFPTSINANEPELGPDGLGNGRLSKSCSSLRSGEGPTGSGSGSGSGSGIRTGRHKLEVMRHLAHSADSEADAQAEAEAGTITVYVGDSSTDLPCLLFPPSSSSSSSTHHANRRHIGILMGDKPAMLAKMDALGVRRLSVDDVLERWERTGRLGGGGRGREDGLWVVTARDWAGPLRIFEALVRVDDAVGAGSRAAYVA</sequence>
<feature type="region of interest" description="Disordered" evidence="1">
    <location>
        <begin position="191"/>
        <end position="250"/>
    </location>
</feature>
<name>A0AAN6G865_9BASI</name>
<keyword evidence="3" id="KW-1185">Reference proteome</keyword>
<dbReference type="PANTHER" id="PTHR28181">
    <property type="entry name" value="UPF0655 PROTEIN YCR015C"/>
    <property type="match status" value="1"/>
</dbReference>
<dbReference type="AlphaFoldDB" id="A0AAN6G865"/>
<accession>A0AAN6G865</accession>
<dbReference type="InterPro" id="IPR050849">
    <property type="entry name" value="HAD-like_hydrolase_phosphatase"/>
</dbReference>
<dbReference type="PANTHER" id="PTHR28181:SF1">
    <property type="entry name" value="COLD TOLERANCE PROTEIN 1"/>
    <property type="match status" value="1"/>
</dbReference>
<comment type="caution">
    <text evidence="2">The sequence shown here is derived from an EMBL/GenBank/DDBJ whole genome shotgun (WGS) entry which is preliminary data.</text>
</comment>